<comment type="caution">
    <text evidence="2">The sequence shown here is derived from an EMBL/GenBank/DDBJ whole genome shotgun (WGS) entry which is preliminary data.</text>
</comment>
<reference evidence="2 3" key="1">
    <citation type="submission" date="2021-06" db="EMBL/GenBank/DDBJ databases">
        <title>Caerostris darwini draft genome.</title>
        <authorList>
            <person name="Kono N."/>
            <person name="Arakawa K."/>
        </authorList>
    </citation>
    <scope>NUCLEOTIDE SEQUENCE [LARGE SCALE GENOMIC DNA]</scope>
</reference>
<keyword evidence="3" id="KW-1185">Reference proteome</keyword>
<evidence type="ECO:0000256" key="1">
    <source>
        <dbReference type="SAM" id="MobiDB-lite"/>
    </source>
</evidence>
<evidence type="ECO:0000313" key="3">
    <source>
        <dbReference type="Proteomes" id="UP001054837"/>
    </source>
</evidence>
<dbReference type="EMBL" id="BPLQ01000645">
    <property type="protein sequence ID" value="GIX73774.1"/>
    <property type="molecule type" value="Genomic_DNA"/>
</dbReference>
<evidence type="ECO:0000313" key="2">
    <source>
        <dbReference type="EMBL" id="GIX73774.1"/>
    </source>
</evidence>
<name>A0AAV4MPC0_9ARAC</name>
<dbReference type="Proteomes" id="UP001054837">
    <property type="component" value="Unassembled WGS sequence"/>
</dbReference>
<protein>
    <submittedName>
        <fullName evidence="2">Uncharacterized protein</fullName>
    </submittedName>
</protein>
<proteinExistence type="predicted"/>
<dbReference type="AlphaFoldDB" id="A0AAV4MPC0"/>
<organism evidence="2 3">
    <name type="scientific">Caerostris darwini</name>
    <dbReference type="NCBI Taxonomy" id="1538125"/>
    <lineage>
        <taxon>Eukaryota</taxon>
        <taxon>Metazoa</taxon>
        <taxon>Ecdysozoa</taxon>
        <taxon>Arthropoda</taxon>
        <taxon>Chelicerata</taxon>
        <taxon>Arachnida</taxon>
        <taxon>Araneae</taxon>
        <taxon>Araneomorphae</taxon>
        <taxon>Entelegynae</taxon>
        <taxon>Araneoidea</taxon>
        <taxon>Araneidae</taxon>
        <taxon>Caerostris</taxon>
    </lineage>
</organism>
<feature type="compositionally biased region" description="Polar residues" evidence="1">
    <location>
        <begin position="261"/>
        <end position="270"/>
    </location>
</feature>
<feature type="region of interest" description="Disordered" evidence="1">
    <location>
        <begin position="255"/>
        <end position="279"/>
    </location>
</feature>
<sequence>MSSSSMPMYSIPECSTDDEMFDDDFNEPVRLKAINENKIVKKSHSFPSPAKNTLDILICTSSYETKEFRTYESIEKDYNSESDINSSSVISISEFNCDPDKADNASLSSNNMNHDMNIKKLPLSYQKTEDCNSSSDGVYEELLLKPLKTVTSSDPSLSVKITEDSFLSPLKSSENIAKTSSSKNNNTLSINVSKFSERRRSACELDMPVTPRGRSGSIQWIQNVLQNIDDRCRSLLDLRRPSDVAEEGLRKSHEVLEAEQSDTQSQNVGPSSGAGGRRYSENVIGKQKGLLSSGIGHLRDLWKERNENKRQEPKDIDHVRSDVCPLFTFPRKGDEDELILDALRQAMRKCTSMDPSARPSSTSVFDQLSQILK</sequence>
<accession>A0AAV4MPC0</accession>
<gene>
    <name evidence="2" type="primary">AVEN_107181_1</name>
    <name evidence="2" type="ORF">CDAR_445021</name>
</gene>